<dbReference type="PRINTS" id="PR00480">
    <property type="entry name" value="ASTACIN"/>
</dbReference>
<proteinExistence type="predicted"/>
<dbReference type="AlphaFoldDB" id="A0A7E5VGS3"/>
<dbReference type="PROSITE" id="PS51864">
    <property type="entry name" value="ASTACIN"/>
    <property type="match status" value="1"/>
</dbReference>
<dbReference type="Gene3D" id="3.40.390.10">
    <property type="entry name" value="Collagenase (Catalytic Domain)"/>
    <property type="match status" value="1"/>
</dbReference>
<feature type="compositionally biased region" description="Acidic residues" evidence="3">
    <location>
        <begin position="291"/>
        <end position="303"/>
    </location>
</feature>
<feature type="signal peptide" evidence="2">
    <location>
        <begin position="1"/>
        <end position="20"/>
    </location>
</feature>
<dbReference type="GO" id="GO:0006508">
    <property type="term" value="P:proteolysis"/>
    <property type="evidence" value="ECO:0007669"/>
    <property type="project" value="UniProtKB-KW"/>
</dbReference>
<dbReference type="InParanoid" id="A0A7E5VGS3"/>
<feature type="domain" description="Peptidase M12A" evidence="4">
    <location>
        <begin position="57"/>
        <end position="258"/>
    </location>
</feature>
<name>A0A7E5VGS3_TRINI</name>
<sequence>MILNCTFCFILFFGINGGYGFENTQFTSKSDEHDDDKAEELAKGKEHIGKKEEVMHPAQVDWPQGIVPYYVDPKSYDDVITTRIRMAMNTIESLSCIMFKEIPMMPPEFAGFKWLYITNPESERDCRHTTFVGSKGNVLLILGYDCLKRRDIIHALFHVLGFNDEVTHPQRDMYVRILWQNIQPRYRPLFRISTDEQPHKMMVEYDTLSIMHFHDRAYSSNGGATIAPLISGLLISPAEKLSQLDIMKLRLAFGHECNRRKVGNLVKTCENVLQNSDNEKPYLPLNNNNQEEQEEEEQDDHEENGDVGHSLESKLSQPMLIKPKHKIGHKPHKFKNEMERRNITLFKERPLTNRNFTALTFPEPRVTRSLQPW</sequence>
<keyword evidence="2" id="KW-0732">Signal</keyword>
<accession>A0A7E5VGS3</accession>
<dbReference type="Pfam" id="PF01400">
    <property type="entry name" value="Astacin"/>
    <property type="match status" value="1"/>
</dbReference>
<dbReference type="GO" id="GO:0008270">
    <property type="term" value="F:zinc ion binding"/>
    <property type="evidence" value="ECO:0007669"/>
    <property type="project" value="InterPro"/>
</dbReference>
<dbReference type="SMART" id="SM00235">
    <property type="entry name" value="ZnMc"/>
    <property type="match status" value="1"/>
</dbReference>
<dbReference type="InterPro" id="IPR001506">
    <property type="entry name" value="Peptidase_M12A"/>
</dbReference>
<dbReference type="Proteomes" id="UP000322000">
    <property type="component" value="Chromosome 1"/>
</dbReference>
<evidence type="ECO:0000256" key="3">
    <source>
        <dbReference type="SAM" id="MobiDB-lite"/>
    </source>
</evidence>
<evidence type="ECO:0000256" key="2">
    <source>
        <dbReference type="RuleBase" id="RU361183"/>
    </source>
</evidence>
<dbReference type="GeneID" id="113493719"/>
<dbReference type="PANTHER" id="PTHR10127:SF873">
    <property type="entry name" value="METALLOENDOPEPTIDASE"/>
    <property type="match status" value="1"/>
</dbReference>
<dbReference type="InterPro" id="IPR024079">
    <property type="entry name" value="MetalloPept_cat_dom_sf"/>
</dbReference>
<dbReference type="RefSeq" id="XP_026727517.1">
    <property type="nucleotide sequence ID" value="XM_026871716.1"/>
</dbReference>
<feature type="chain" id="PRO_5029037004" description="Metalloendopeptidase" evidence="2">
    <location>
        <begin position="21"/>
        <end position="373"/>
    </location>
</feature>
<keyword evidence="2" id="KW-0862">Zinc</keyword>
<evidence type="ECO:0000259" key="4">
    <source>
        <dbReference type="PROSITE" id="PS51864"/>
    </source>
</evidence>
<feature type="region of interest" description="Disordered" evidence="3">
    <location>
        <begin position="276"/>
        <end position="324"/>
    </location>
</feature>
<keyword evidence="2" id="KW-0378">Hydrolase</keyword>
<comment type="caution">
    <text evidence="1">Lacks conserved residue(s) required for the propagation of feature annotation.</text>
</comment>
<organism evidence="5 6">
    <name type="scientific">Trichoplusia ni</name>
    <name type="common">Cabbage looper</name>
    <dbReference type="NCBI Taxonomy" id="7111"/>
    <lineage>
        <taxon>Eukaryota</taxon>
        <taxon>Metazoa</taxon>
        <taxon>Ecdysozoa</taxon>
        <taxon>Arthropoda</taxon>
        <taxon>Hexapoda</taxon>
        <taxon>Insecta</taxon>
        <taxon>Pterygota</taxon>
        <taxon>Neoptera</taxon>
        <taxon>Endopterygota</taxon>
        <taxon>Lepidoptera</taxon>
        <taxon>Glossata</taxon>
        <taxon>Ditrysia</taxon>
        <taxon>Noctuoidea</taxon>
        <taxon>Noctuidae</taxon>
        <taxon>Plusiinae</taxon>
        <taxon>Trichoplusia</taxon>
    </lineage>
</organism>
<dbReference type="GO" id="GO:0004222">
    <property type="term" value="F:metalloendopeptidase activity"/>
    <property type="evidence" value="ECO:0007669"/>
    <property type="project" value="UniProtKB-UniRule"/>
</dbReference>
<dbReference type="OrthoDB" id="291007at2759"/>
<comment type="cofactor">
    <cofactor evidence="2">
        <name>Zn(2+)</name>
        <dbReference type="ChEBI" id="CHEBI:29105"/>
    </cofactor>
    <text evidence="2">Binds 1 zinc ion per subunit.</text>
</comment>
<dbReference type="InterPro" id="IPR006026">
    <property type="entry name" value="Peptidase_Metallo"/>
</dbReference>
<evidence type="ECO:0000313" key="6">
    <source>
        <dbReference type="RefSeq" id="XP_026727517.1"/>
    </source>
</evidence>
<keyword evidence="5" id="KW-1185">Reference proteome</keyword>
<evidence type="ECO:0000313" key="5">
    <source>
        <dbReference type="Proteomes" id="UP000322000"/>
    </source>
</evidence>
<dbReference type="EC" id="3.4.24.-" evidence="2"/>
<gene>
    <name evidence="6" type="primary">LOC113493719</name>
</gene>
<protein>
    <recommendedName>
        <fullName evidence="2">Metalloendopeptidase</fullName>
        <ecNumber evidence="2">3.4.24.-</ecNumber>
    </recommendedName>
</protein>
<dbReference type="PANTHER" id="PTHR10127">
    <property type="entry name" value="DISCOIDIN, CUB, EGF, LAMININ , AND ZINC METALLOPROTEASE DOMAIN CONTAINING"/>
    <property type="match status" value="1"/>
</dbReference>
<keyword evidence="2" id="KW-0479">Metal-binding</keyword>
<evidence type="ECO:0000256" key="1">
    <source>
        <dbReference type="PROSITE-ProRule" id="PRU01211"/>
    </source>
</evidence>
<dbReference type="KEGG" id="tnl:113493719"/>
<dbReference type="SUPFAM" id="SSF55486">
    <property type="entry name" value="Metalloproteases ('zincins'), catalytic domain"/>
    <property type="match status" value="1"/>
</dbReference>
<keyword evidence="2" id="KW-0645">Protease</keyword>
<keyword evidence="2" id="KW-0482">Metalloprotease</keyword>
<reference evidence="6" key="1">
    <citation type="submission" date="2025-08" db="UniProtKB">
        <authorList>
            <consortium name="RefSeq"/>
        </authorList>
    </citation>
    <scope>IDENTIFICATION</scope>
</reference>